<dbReference type="PANTHER" id="PTHR24369:SF210">
    <property type="entry name" value="CHAOPTIN-RELATED"/>
    <property type="match status" value="1"/>
</dbReference>
<dbReference type="RefSeq" id="XP_055883079.1">
    <property type="nucleotide sequence ID" value="XM_056027104.1"/>
</dbReference>
<name>A0A9W3A7D2_BIOGL</name>
<feature type="signal peptide" evidence="6">
    <location>
        <begin position="1"/>
        <end position="23"/>
    </location>
</feature>
<dbReference type="InterPro" id="IPR001611">
    <property type="entry name" value="Leu-rich_rpt"/>
</dbReference>
<keyword evidence="5" id="KW-0472">Membrane</keyword>
<dbReference type="SUPFAM" id="SSF52058">
    <property type="entry name" value="L domain-like"/>
    <property type="match status" value="2"/>
</dbReference>
<dbReference type="RefSeq" id="XP_055883080.1">
    <property type="nucleotide sequence ID" value="XM_056027105.1"/>
</dbReference>
<reference evidence="8 9" key="1">
    <citation type="submission" date="2025-04" db="UniProtKB">
        <authorList>
            <consortium name="RefSeq"/>
        </authorList>
    </citation>
    <scope>IDENTIFICATION</scope>
</reference>
<dbReference type="InterPro" id="IPR032675">
    <property type="entry name" value="LRR_dom_sf"/>
</dbReference>
<keyword evidence="5" id="KW-0812">Transmembrane</keyword>
<keyword evidence="2 6" id="KW-0732">Signal</keyword>
<dbReference type="OrthoDB" id="6155683at2759"/>
<evidence type="ECO:0000256" key="6">
    <source>
        <dbReference type="SAM" id="SignalP"/>
    </source>
</evidence>
<evidence type="ECO:0000313" key="7">
    <source>
        <dbReference type="Proteomes" id="UP001165740"/>
    </source>
</evidence>
<dbReference type="KEGG" id="bgt:106054992"/>
<evidence type="ECO:0000313" key="9">
    <source>
        <dbReference type="RefSeq" id="XP_055883079.1"/>
    </source>
</evidence>
<keyword evidence="7" id="KW-1185">Reference proteome</keyword>
<evidence type="ECO:0000313" key="10">
    <source>
        <dbReference type="RefSeq" id="XP_055883080.1"/>
    </source>
</evidence>
<feature type="region of interest" description="Disordered" evidence="4">
    <location>
        <begin position="971"/>
        <end position="997"/>
    </location>
</feature>
<feature type="compositionally biased region" description="Basic and acidic residues" evidence="4">
    <location>
        <begin position="634"/>
        <end position="643"/>
    </location>
</feature>
<feature type="chain" id="PRO_5044702742" description="LRRCT domain-containing protein" evidence="6">
    <location>
        <begin position="24"/>
        <end position="1483"/>
    </location>
</feature>
<keyword evidence="3" id="KW-0677">Repeat</keyword>
<dbReference type="InterPro" id="IPR050541">
    <property type="entry name" value="LRR_TM_domain-containing"/>
</dbReference>
<sequence>MGLKKKVCIVWIILSYAVTYSYSQNIFSCGKYCSCESNKDGNTIANCSLRNLKAIPLDLPNYITDLNLSWNQINLQSALHPPLCTIYGNLSTLTLAWNNIEKMSQVLTGCDKLVQLDLTGNKLQSLNAKTFLGLGKLVTLQGLEVANIEAETFKRVPNLQSLNFTYYGTFPNLRLFKDLHYLRELEIYFEKIARPDATLFHFERNNSLKILKLNSPLVKFFPNTLLSGLKSLEYLSFSAPSLSLFTLAKEGKPLQLKRLEIFNVRKVDPELLSGMSQLEVLKLHSVKNTDKLKLVPSIRDLEVFETTMNSIPDNWLFNLTFLVRLNLSEIPLDKIEHKDILHLKSLKFLEISGNAMTVLPSNFLEPLKLSLEKFQMHHCDLSKLDDNAISSMMVLQEIDLSNNYIEWIGEGNFVNIPYLRKLNLQNNIIHSMQINKGWFTTASELREINLSNNNLNNFPEALLDTNLTELALAGNNISVLPAQKLCGLESLSVLILADNPIHCDLSTEKLLNCLPGLQVDGKCETPSNVRNCKISELEICLHKLSSTSVTSEPTSTETKNSTKKRVMNMIQQDTESDVIVRPIVTLRYDEAVANSKSEVIQPSISTADNVEIAKLFGNEANRNTVISDQLLQKKQKENMKNDSDTTSNNTVHNAMNKSNVATSNISDEDTETFSLQAQKVNNSQIEPLSQLQSNMNNSLNDSTTVSNSFQSKYINMNNSVTDSASSNITSQSNYISVNNFTTERFTVDNTSQSTNISISNFTTNSATGDINILIKFEQSSNQQIYIQGKNDSFLNINDSLIPINLNDSTTVSNSFQSKFIKMNNSVIDSASSSITSQSNYISVNNFTTERFTVGNTSQSTNISISNFTTNSATGDVNILIFEQSSNQQIYIQGKNDPFLNINDSLIPIKTQEYNDTLNNTKVNLVAEMDQVSKPFEDLSTNTAGNKTILNSTFSLLTGIANVSMDIAQKENMKNDSDTTSNNTVHNAMNKSNVATSNISDEDTETFSLQAQKVNNSQIETLSQLQSNMNNSLNDSTTVSNSFQSKYINMNNFVTDSASSNITSQSNYISVNNFTTERFTVDNTSQSTNISISNFTTNSATGDVNILIKFEQSSNQQIYIQGKNDSFLNINDSLIPIKTQEYNDTLNNTKVNLVAEMDQVSKPFEDLSTNTAGNKTILNNTFSLLAGTANVSMDIALGDNINKLSLGSQSKVSKENDQPKWNASNITLDITSSKPFTANKNMSIYGIKSVHNTLFQVNTSEAENPGKELKQSFKSDLQNMSIINESTATPFKNVHTFQSYTKTTNNNVPMADWLTLSSSVKENLVLKNDSEMEGGINQVIQHTQGSYLSRSKGVEKTSPNSDSKPTLHSQDIKSQSLSNIEALSNNSYGPSSTPSESIFGPDSQIKIPAKEPVPVHIKEVEHTESPLGSLIATLIVVTLLILIMGGGFLWFKKHWQTGSYNAATRGSGQVDQVNISLASINPTS</sequence>
<dbReference type="Proteomes" id="UP001165740">
    <property type="component" value="Chromosome 4"/>
</dbReference>
<dbReference type="Pfam" id="PF13855">
    <property type="entry name" value="LRR_8"/>
    <property type="match status" value="1"/>
</dbReference>
<evidence type="ECO:0000256" key="1">
    <source>
        <dbReference type="ARBA" id="ARBA00022614"/>
    </source>
</evidence>
<dbReference type="PROSITE" id="PS51450">
    <property type="entry name" value="LRR"/>
    <property type="match status" value="1"/>
</dbReference>
<dbReference type="SMART" id="SM00369">
    <property type="entry name" value="LRR_TYP"/>
    <property type="match status" value="6"/>
</dbReference>
<evidence type="ECO:0008006" key="11">
    <source>
        <dbReference type="Google" id="ProtNLM"/>
    </source>
</evidence>
<feature type="region of interest" description="Disordered" evidence="4">
    <location>
        <begin position="1348"/>
        <end position="1370"/>
    </location>
</feature>
<evidence type="ECO:0000256" key="4">
    <source>
        <dbReference type="SAM" id="MobiDB-lite"/>
    </source>
</evidence>
<feature type="compositionally biased region" description="Polar residues" evidence="4">
    <location>
        <begin position="1356"/>
        <end position="1370"/>
    </location>
</feature>
<evidence type="ECO:0000256" key="2">
    <source>
        <dbReference type="ARBA" id="ARBA00022729"/>
    </source>
</evidence>
<dbReference type="GO" id="GO:0005886">
    <property type="term" value="C:plasma membrane"/>
    <property type="evidence" value="ECO:0007669"/>
    <property type="project" value="TreeGrafter"/>
</dbReference>
<evidence type="ECO:0000256" key="3">
    <source>
        <dbReference type="ARBA" id="ARBA00022737"/>
    </source>
</evidence>
<dbReference type="Gene3D" id="3.80.10.10">
    <property type="entry name" value="Ribonuclease Inhibitor"/>
    <property type="match status" value="3"/>
</dbReference>
<gene>
    <name evidence="8 9 10" type="primary">LOC106054992</name>
</gene>
<feature type="compositionally biased region" description="Polar residues" evidence="4">
    <location>
        <begin position="977"/>
        <end position="997"/>
    </location>
</feature>
<keyword evidence="1" id="KW-0433">Leucine-rich repeat</keyword>
<dbReference type="PANTHER" id="PTHR24369">
    <property type="entry name" value="ANTIGEN BSP, PUTATIVE-RELATED"/>
    <property type="match status" value="1"/>
</dbReference>
<dbReference type="InterPro" id="IPR003591">
    <property type="entry name" value="Leu-rich_rpt_typical-subtyp"/>
</dbReference>
<evidence type="ECO:0000313" key="8">
    <source>
        <dbReference type="RefSeq" id="XP_013066537.2"/>
    </source>
</evidence>
<dbReference type="OMA" id="CFCGLTH"/>
<proteinExistence type="predicted"/>
<keyword evidence="5" id="KW-1133">Transmembrane helix</keyword>
<dbReference type="GeneID" id="106054992"/>
<protein>
    <recommendedName>
        <fullName evidence="11">LRRCT domain-containing protein</fullName>
    </recommendedName>
</protein>
<accession>A0A9W3A7D2</accession>
<dbReference type="RefSeq" id="XP_013066537.2">
    <property type="nucleotide sequence ID" value="XM_013211083.2"/>
</dbReference>
<feature type="region of interest" description="Disordered" evidence="4">
    <location>
        <begin position="632"/>
        <end position="664"/>
    </location>
</feature>
<feature type="compositionally biased region" description="Polar residues" evidence="4">
    <location>
        <begin position="644"/>
        <end position="664"/>
    </location>
</feature>
<organism evidence="7 10">
    <name type="scientific">Biomphalaria glabrata</name>
    <name type="common">Bloodfluke planorb</name>
    <name type="synonym">Freshwater snail</name>
    <dbReference type="NCBI Taxonomy" id="6526"/>
    <lineage>
        <taxon>Eukaryota</taxon>
        <taxon>Metazoa</taxon>
        <taxon>Spiralia</taxon>
        <taxon>Lophotrochozoa</taxon>
        <taxon>Mollusca</taxon>
        <taxon>Gastropoda</taxon>
        <taxon>Heterobranchia</taxon>
        <taxon>Euthyneura</taxon>
        <taxon>Panpulmonata</taxon>
        <taxon>Hygrophila</taxon>
        <taxon>Lymnaeoidea</taxon>
        <taxon>Planorbidae</taxon>
        <taxon>Biomphalaria</taxon>
    </lineage>
</organism>
<feature type="transmembrane region" description="Helical" evidence="5">
    <location>
        <begin position="1426"/>
        <end position="1450"/>
    </location>
</feature>
<evidence type="ECO:0000256" key="5">
    <source>
        <dbReference type="SAM" id="Phobius"/>
    </source>
</evidence>